<accession>A0A9K3D7N2</accession>
<evidence type="ECO:0000313" key="3">
    <source>
        <dbReference type="Proteomes" id="UP000265618"/>
    </source>
</evidence>
<organism evidence="2 3">
    <name type="scientific">Kipferlia bialata</name>
    <dbReference type="NCBI Taxonomy" id="797122"/>
    <lineage>
        <taxon>Eukaryota</taxon>
        <taxon>Metamonada</taxon>
        <taxon>Carpediemonas-like organisms</taxon>
        <taxon>Kipferlia</taxon>
    </lineage>
</organism>
<dbReference type="Proteomes" id="UP000265618">
    <property type="component" value="Unassembled WGS sequence"/>
</dbReference>
<proteinExistence type="predicted"/>
<gene>
    <name evidence="2" type="ORF">KIPB_012292</name>
</gene>
<dbReference type="InterPro" id="IPR023213">
    <property type="entry name" value="CAT-like_dom_sf"/>
</dbReference>
<dbReference type="Gene3D" id="3.30.559.10">
    <property type="entry name" value="Chloramphenicol acetyltransferase-like domain"/>
    <property type="match status" value="1"/>
</dbReference>
<evidence type="ECO:0000313" key="2">
    <source>
        <dbReference type="EMBL" id="GIQ89737.1"/>
    </source>
</evidence>
<dbReference type="EMBL" id="BDIP01005374">
    <property type="protein sequence ID" value="GIQ89737.1"/>
    <property type="molecule type" value="Genomic_DNA"/>
</dbReference>
<keyword evidence="3" id="KW-1185">Reference proteome</keyword>
<dbReference type="Pfam" id="PF02458">
    <property type="entry name" value="Transferase"/>
    <property type="match status" value="1"/>
</dbReference>
<sequence length="146" mass="15235">MVSVTVTSTASVVPATPTPTPSGTAVVEDLAILDATGPPCYVTWIYVYEGEADETEAYKASLAKVLVMYPQLAGSLVPLGGSNGRNALALTDKGAVFEEAVAPELSFKSLTATQQPLPKELARVDAVPAVSEDMPLLMARLTRVQG</sequence>
<keyword evidence="2" id="KW-0808">Transferase</keyword>
<comment type="caution">
    <text evidence="2">The sequence shown here is derived from an EMBL/GenBank/DDBJ whole genome shotgun (WGS) entry which is preliminary data.</text>
</comment>
<name>A0A9K3D7N2_9EUKA</name>
<feature type="region of interest" description="Disordered" evidence="1">
    <location>
        <begin position="1"/>
        <end position="20"/>
    </location>
</feature>
<feature type="non-terminal residue" evidence="2">
    <location>
        <position position="1"/>
    </location>
</feature>
<protein>
    <submittedName>
        <fullName evidence="2">Transferase</fullName>
    </submittedName>
</protein>
<dbReference type="GO" id="GO:0016740">
    <property type="term" value="F:transferase activity"/>
    <property type="evidence" value="ECO:0007669"/>
    <property type="project" value="UniProtKB-KW"/>
</dbReference>
<dbReference type="OrthoDB" id="1744381at2759"/>
<reference evidence="2 3" key="1">
    <citation type="journal article" date="2018" name="PLoS ONE">
        <title>The draft genome of Kipferlia bialata reveals reductive genome evolution in fornicate parasites.</title>
        <authorList>
            <person name="Tanifuji G."/>
            <person name="Takabayashi S."/>
            <person name="Kume K."/>
            <person name="Takagi M."/>
            <person name="Nakayama T."/>
            <person name="Kamikawa R."/>
            <person name="Inagaki Y."/>
            <person name="Hashimoto T."/>
        </authorList>
    </citation>
    <scope>NUCLEOTIDE SEQUENCE [LARGE SCALE GENOMIC DNA]</scope>
    <source>
        <strain evidence="2">NY0173</strain>
    </source>
</reference>
<evidence type="ECO:0000256" key="1">
    <source>
        <dbReference type="SAM" id="MobiDB-lite"/>
    </source>
</evidence>
<dbReference type="AlphaFoldDB" id="A0A9K3D7N2"/>